<dbReference type="NCBIfam" id="TIGR01443">
    <property type="entry name" value="intein_Cterm"/>
    <property type="match status" value="1"/>
</dbReference>
<evidence type="ECO:0000313" key="2">
    <source>
        <dbReference type="Proteomes" id="UP001500618"/>
    </source>
</evidence>
<dbReference type="InterPro" id="IPR030934">
    <property type="entry name" value="Intein_C"/>
</dbReference>
<sequence length="186" mass="20022">MLRAGDRLQQPDGRAAVALAVRPYRDTHTITYNLTIPDLHTYYVLAGIAAVLVHNCGVEVAKSESSISISHADSGSGVIADLDESGSLTLMMENHPESGSPLRGKQMFADVMDHFGDRVKSIAGYWRYGDDLGAFNDAVANGKSLGSAARGTWTGQRAAEYGFNRVMILQADEGIDGFNVVSVLFR</sequence>
<comment type="caution">
    <text evidence="1">The sequence shown here is derived from an EMBL/GenBank/DDBJ whole genome shotgun (WGS) entry which is preliminary data.</text>
</comment>
<evidence type="ECO:0000313" key="1">
    <source>
        <dbReference type="EMBL" id="GAA1722928.1"/>
    </source>
</evidence>
<dbReference type="PROSITE" id="PS50818">
    <property type="entry name" value="INTEIN_C_TER"/>
    <property type="match status" value="1"/>
</dbReference>
<organism evidence="1 2">
    <name type="scientific">Fodinicola feengrottensis</name>
    <dbReference type="NCBI Taxonomy" id="435914"/>
    <lineage>
        <taxon>Bacteria</taxon>
        <taxon>Bacillati</taxon>
        <taxon>Actinomycetota</taxon>
        <taxon>Actinomycetes</taxon>
        <taxon>Mycobacteriales</taxon>
        <taxon>Fodinicola</taxon>
    </lineage>
</organism>
<keyword evidence="2" id="KW-1185">Reference proteome</keyword>
<accession>A0ABN2JD36</accession>
<dbReference type="EMBL" id="BAAANY010000055">
    <property type="protein sequence ID" value="GAA1722928.1"/>
    <property type="molecule type" value="Genomic_DNA"/>
</dbReference>
<dbReference type="Gene3D" id="2.170.16.10">
    <property type="entry name" value="Hedgehog/Intein (Hint) domain"/>
    <property type="match status" value="1"/>
</dbReference>
<protein>
    <recommendedName>
        <fullName evidence="3">Intein C-terminal splicing domain-containing protein</fullName>
    </recommendedName>
</protein>
<dbReference type="Proteomes" id="UP001500618">
    <property type="component" value="Unassembled WGS sequence"/>
</dbReference>
<evidence type="ECO:0008006" key="3">
    <source>
        <dbReference type="Google" id="ProtNLM"/>
    </source>
</evidence>
<name>A0ABN2JD36_9ACTN</name>
<proteinExistence type="predicted"/>
<gene>
    <name evidence="1" type="ORF">GCM10009765_83640</name>
</gene>
<reference evidence="1 2" key="1">
    <citation type="journal article" date="2019" name="Int. J. Syst. Evol. Microbiol.">
        <title>The Global Catalogue of Microorganisms (GCM) 10K type strain sequencing project: providing services to taxonomists for standard genome sequencing and annotation.</title>
        <authorList>
            <consortium name="The Broad Institute Genomics Platform"/>
            <consortium name="The Broad Institute Genome Sequencing Center for Infectious Disease"/>
            <person name="Wu L."/>
            <person name="Ma J."/>
        </authorList>
    </citation>
    <scope>NUCLEOTIDE SEQUENCE [LARGE SCALE GENOMIC DNA]</scope>
    <source>
        <strain evidence="1 2">JCM 14718</strain>
    </source>
</reference>